<organism evidence="2 3">
    <name type="scientific">Providencia stuartii</name>
    <dbReference type="NCBI Taxonomy" id="588"/>
    <lineage>
        <taxon>Bacteria</taxon>
        <taxon>Pseudomonadati</taxon>
        <taxon>Pseudomonadota</taxon>
        <taxon>Gammaproteobacteria</taxon>
        <taxon>Enterobacterales</taxon>
        <taxon>Morganellaceae</taxon>
        <taxon>Providencia</taxon>
    </lineage>
</organism>
<dbReference type="EMBL" id="JAREJI010000001">
    <property type="protein sequence ID" value="MDE8768381.1"/>
    <property type="molecule type" value="Genomic_DNA"/>
</dbReference>
<evidence type="ECO:0000313" key="2">
    <source>
        <dbReference type="EMBL" id="MDE8768381.1"/>
    </source>
</evidence>
<proteinExistence type="predicted"/>
<dbReference type="InterPro" id="IPR018683">
    <property type="entry name" value="DUF2169"/>
</dbReference>
<dbReference type="RefSeq" id="WP_163767904.1">
    <property type="nucleotide sequence ID" value="NZ_BRQK01000013.1"/>
</dbReference>
<evidence type="ECO:0000313" key="3">
    <source>
        <dbReference type="Proteomes" id="UP001163056"/>
    </source>
</evidence>
<accession>A0AAJ1JCF5</accession>
<dbReference type="Pfam" id="PF09937">
    <property type="entry name" value="DUF2169"/>
    <property type="match status" value="1"/>
</dbReference>
<sequence>MLAHVNNNTPFPYFAFEKLGYLNEHWFTVVIKATCDIDPLTGSCKFSDEQLPIVMADKYRTTPENSSLIMETDLVFHKPRGEFYLIGTARTLDGQAAPQWECGFTFGTLQKKLTLSGPRYWEYQGDWQLTEPLPITALPLIYEQAFGGKNHESLDYPENPIGLGWYDTTKLDTTHRYAAPQISYPLSSNILTTIETPWPVAGFGLYSRWWRQRLQYAGTYDDMWLNETHPYYPFDFKYDFLMGTPIDQQQIYFNGDEILTLKGLFAETPEVTLALPKIGFAAEQRVPNQPNSRHKLCLDTVCVSLDERKLYLTWRYSQTALQAETSLELDAYKLP</sequence>
<dbReference type="Proteomes" id="UP001163056">
    <property type="component" value="Unassembled WGS sequence"/>
</dbReference>
<evidence type="ECO:0000259" key="1">
    <source>
        <dbReference type="Pfam" id="PF09937"/>
    </source>
</evidence>
<gene>
    <name evidence="2" type="ORF">PZS58_02345</name>
</gene>
<name>A0AAJ1JCF5_PROST</name>
<feature type="domain" description="DUF2169" evidence="1">
    <location>
        <begin position="25"/>
        <end position="315"/>
    </location>
</feature>
<comment type="caution">
    <text evidence="2">The sequence shown here is derived from an EMBL/GenBank/DDBJ whole genome shotgun (WGS) entry which is preliminary data.</text>
</comment>
<reference evidence="2 3" key="1">
    <citation type="submission" date="2023-03" db="EMBL/GenBank/DDBJ databases">
        <title>WGS of NDM-producing Providencia thailandensis from Ukrainian patients.</title>
        <authorList>
            <person name="Zabicka D."/>
            <person name="Izdebski R."/>
            <person name="Urbanowicz P."/>
            <person name="Biedrzycka M."/>
            <person name="Guzek A."/>
            <person name="Gniadkowski M."/>
        </authorList>
    </citation>
    <scope>NUCLEOTIDE SEQUENCE [LARGE SCALE GENOMIC DNA]</scope>
    <source>
        <strain evidence="2 3">8015-22</strain>
    </source>
</reference>
<dbReference type="AlphaFoldDB" id="A0AAJ1JCF5"/>
<protein>
    <submittedName>
        <fullName evidence="2">DUF2169 domain-containing protein</fullName>
    </submittedName>
</protein>